<dbReference type="PANTHER" id="PTHR10584">
    <property type="entry name" value="SUGAR KINASE"/>
    <property type="match status" value="1"/>
</dbReference>
<proteinExistence type="inferred from homology"/>
<evidence type="ECO:0000256" key="1">
    <source>
        <dbReference type="ARBA" id="ARBA00010688"/>
    </source>
</evidence>
<dbReference type="PROSITE" id="PS00584">
    <property type="entry name" value="PFKB_KINASES_2"/>
    <property type="match status" value="1"/>
</dbReference>
<dbReference type="Pfam" id="PF00294">
    <property type="entry name" value="PfkB"/>
    <property type="match status" value="1"/>
</dbReference>
<organism evidence="6 7">
    <name type="scientific">Halovivax cerinus</name>
    <dbReference type="NCBI Taxonomy" id="1487865"/>
    <lineage>
        <taxon>Archaea</taxon>
        <taxon>Methanobacteriati</taxon>
        <taxon>Methanobacteriota</taxon>
        <taxon>Stenosarchaea group</taxon>
        <taxon>Halobacteria</taxon>
        <taxon>Halobacteriales</taxon>
        <taxon>Natrialbaceae</taxon>
        <taxon>Halovivax</taxon>
    </lineage>
</organism>
<evidence type="ECO:0000256" key="3">
    <source>
        <dbReference type="ARBA" id="ARBA00022777"/>
    </source>
</evidence>
<protein>
    <submittedName>
        <fullName evidence="6">Carbohydrate kinase family protein</fullName>
        <ecNumber evidence="6">2.7.1.-</ecNumber>
    </submittedName>
</protein>
<gene>
    <name evidence="6" type="ORF">ACFOUR_01000</name>
</gene>
<dbReference type="PANTHER" id="PTHR10584:SF166">
    <property type="entry name" value="RIBOKINASE"/>
    <property type="match status" value="1"/>
</dbReference>
<comment type="similarity">
    <text evidence="1 4">Belongs to the carbohydrate kinase PfkB family.</text>
</comment>
<keyword evidence="2 4" id="KW-0808">Transferase</keyword>
<dbReference type="GO" id="GO:0016301">
    <property type="term" value="F:kinase activity"/>
    <property type="evidence" value="ECO:0007669"/>
    <property type="project" value="UniProtKB-KW"/>
</dbReference>
<name>A0ABD5NJ27_9EURY</name>
<dbReference type="EC" id="2.7.1.-" evidence="6"/>
<evidence type="ECO:0000313" key="7">
    <source>
        <dbReference type="Proteomes" id="UP001595846"/>
    </source>
</evidence>
<evidence type="ECO:0000259" key="5">
    <source>
        <dbReference type="Pfam" id="PF00294"/>
    </source>
</evidence>
<reference evidence="6 7" key="1">
    <citation type="journal article" date="2019" name="Int. J. Syst. Evol. Microbiol.">
        <title>The Global Catalogue of Microorganisms (GCM) 10K type strain sequencing project: providing services to taxonomists for standard genome sequencing and annotation.</title>
        <authorList>
            <consortium name="The Broad Institute Genomics Platform"/>
            <consortium name="The Broad Institute Genome Sequencing Center for Infectious Disease"/>
            <person name="Wu L."/>
            <person name="Ma J."/>
        </authorList>
    </citation>
    <scope>NUCLEOTIDE SEQUENCE [LARGE SCALE GENOMIC DNA]</scope>
    <source>
        <strain evidence="6 7">IBRC-M 10256</strain>
    </source>
</reference>
<dbReference type="Gene3D" id="3.40.1190.20">
    <property type="match status" value="1"/>
</dbReference>
<evidence type="ECO:0000256" key="2">
    <source>
        <dbReference type="ARBA" id="ARBA00022679"/>
    </source>
</evidence>
<accession>A0ABD5NJ27</accession>
<dbReference type="RefSeq" id="WP_256532115.1">
    <property type="nucleotide sequence ID" value="NZ_CP101824.1"/>
</dbReference>
<dbReference type="GeneID" id="73904887"/>
<dbReference type="PRINTS" id="PR00990">
    <property type="entry name" value="RIBOKINASE"/>
</dbReference>
<comment type="caution">
    <text evidence="6">The sequence shown here is derived from an EMBL/GenBank/DDBJ whole genome shotgun (WGS) entry which is preliminary data.</text>
</comment>
<keyword evidence="3 4" id="KW-0418">Kinase</keyword>
<dbReference type="InterPro" id="IPR002173">
    <property type="entry name" value="Carboh/pur_kinase_PfkB_CS"/>
</dbReference>
<dbReference type="EMBL" id="JBHSAQ010000001">
    <property type="protein sequence ID" value="MFC3956951.1"/>
    <property type="molecule type" value="Genomic_DNA"/>
</dbReference>
<dbReference type="AlphaFoldDB" id="A0ABD5NJ27"/>
<evidence type="ECO:0000256" key="4">
    <source>
        <dbReference type="RuleBase" id="RU003704"/>
    </source>
</evidence>
<dbReference type="Proteomes" id="UP001595846">
    <property type="component" value="Unassembled WGS sequence"/>
</dbReference>
<dbReference type="InterPro" id="IPR011611">
    <property type="entry name" value="PfkB_dom"/>
</dbReference>
<evidence type="ECO:0000313" key="6">
    <source>
        <dbReference type="EMBL" id="MFC3956951.1"/>
    </source>
</evidence>
<dbReference type="GO" id="GO:0006796">
    <property type="term" value="P:phosphate-containing compound metabolic process"/>
    <property type="evidence" value="ECO:0007669"/>
    <property type="project" value="UniProtKB-ARBA"/>
</dbReference>
<feature type="domain" description="Carbohydrate kinase PfkB" evidence="5">
    <location>
        <begin position="1"/>
        <end position="280"/>
    </location>
</feature>
<keyword evidence="7" id="KW-1185">Reference proteome</keyword>
<dbReference type="InterPro" id="IPR029056">
    <property type="entry name" value="Ribokinase-like"/>
</dbReference>
<sequence>MDRCVVAGHVNWDVTLRVDSLPSVDGEATIRERRCGCGGSAANVASALAALDVDVSLVGSVGSGDCGDSVVQSLEESGVDCSGVRRIPGRETTRKYILVDDAGAVAVVGADGANEALEPAAVDPSPIRRADHVHLTSNRSETTAHAASVATSADVPVSFDPGRRIADRSIEATLPHVDVLFLSGREAETIRGTESGELSFGERTVVVTAGSDGAVVHAPDATRHHAGYTVPTTDTTGAGDAFAAGFLTAWHRDEDCDRALRVGNACGAIAASQLGAQPSLTWSRVRSVCSEHLP</sequence>
<dbReference type="SUPFAM" id="SSF53613">
    <property type="entry name" value="Ribokinase-like"/>
    <property type="match status" value="1"/>
</dbReference>
<dbReference type="InterPro" id="IPR002139">
    <property type="entry name" value="Ribo/fructo_kinase"/>
</dbReference>